<proteinExistence type="predicted"/>
<sequence>MKSFFKWAGIIVVGLIVVSVIFGDDEKSESGEVTENKATEAAEGDNQESDDVAEKTDETEDEVTTAGVGDTATIADVAFTVNNVETTTEISTGNEFIEPATTSGQFVMIDVTIKNDKKESITIDSSFFKLIGAEGTEYDPSTDGNVMMNTNPESDFFLTQINPGLEKTGTVVFEVGADFNVADSILQAQTGFWGGTERIEINLK</sequence>
<dbReference type="Proteomes" id="UP000019102">
    <property type="component" value="Unassembled WGS sequence"/>
</dbReference>
<dbReference type="Pfam" id="PF11611">
    <property type="entry name" value="DUF4352"/>
    <property type="match status" value="1"/>
</dbReference>
<feature type="compositionally biased region" description="Acidic residues" evidence="2">
    <location>
        <begin position="42"/>
        <end position="63"/>
    </location>
</feature>
<dbReference type="STRING" id="1298598.JCM21714_3203"/>
<name>W4VLP1_9BACI</name>
<feature type="compositionally biased region" description="Basic and acidic residues" evidence="2">
    <location>
        <begin position="28"/>
        <end position="40"/>
    </location>
</feature>
<evidence type="ECO:0000313" key="5">
    <source>
        <dbReference type="Proteomes" id="UP000019102"/>
    </source>
</evidence>
<dbReference type="EMBL" id="BAVS01000019">
    <property type="protein sequence ID" value="GAE94071.1"/>
    <property type="molecule type" value="Genomic_DNA"/>
</dbReference>
<protein>
    <submittedName>
        <fullName evidence="4">Phage protein</fullName>
    </submittedName>
</protein>
<evidence type="ECO:0000259" key="3">
    <source>
        <dbReference type="Pfam" id="PF11611"/>
    </source>
</evidence>
<feature type="domain" description="DUF4352" evidence="3">
    <location>
        <begin position="67"/>
        <end position="179"/>
    </location>
</feature>
<feature type="region of interest" description="Disordered" evidence="2">
    <location>
        <begin position="28"/>
        <end position="65"/>
    </location>
</feature>
<dbReference type="Gene3D" id="2.60.40.1240">
    <property type="match status" value="1"/>
</dbReference>
<dbReference type="RefSeq" id="WP_035724610.1">
    <property type="nucleotide sequence ID" value="NZ_BAVS01000019.1"/>
</dbReference>
<reference evidence="4 5" key="1">
    <citation type="journal article" date="2014" name="Genome Announc.">
        <title>Draft Genome Sequence of the Boron-Tolerant and Moderately Halotolerant Bacterium Gracilibacillus boraciitolerans JCM 21714T.</title>
        <authorList>
            <person name="Ahmed I."/>
            <person name="Oshima K."/>
            <person name="Suda W."/>
            <person name="Kitamura K."/>
            <person name="Iida T."/>
            <person name="Ohmori Y."/>
            <person name="Fujiwara T."/>
            <person name="Hattori M."/>
            <person name="Ohkuma M."/>
        </authorList>
    </citation>
    <scope>NUCLEOTIDE SEQUENCE [LARGE SCALE GENOMIC DNA]</scope>
    <source>
        <strain evidence="4 5">JCM 21714</strain>
    </source>
</reference>
<dbReference type="InterPro" id="IPR029050">
    <property type="entry name" value="Immunoprotect_excell_Ig-like"/>
</dbReference>
<dbReference type="OrthoDB" id="2389763at2"/>
<evidence type="ECO:0000256" key="1">
    <source>
        <dbReference type="ARBA" id="ARBA00022729"/>
    </source>
</evidence>
<gene>
    <name evidence="4" type="ORF">JCM21714_3203</name>
</gene>
<dbReference type="eggNOG" id="ENOG5032TRR">
    <property type="taxonomic scope" value="Bacteria"/>
</dbReference>
<dbReference type="InterPro" id="IPR029051">
    <property type="entry name" value="DUF4352"/>
</dbReference>
<keyword evidence="1" id="KW-0732">Signal</keyword>
<dbReference type="AlphaFoldDB" id="W4VLP1"/>
<evidence type="ECO:0000256" key="2">
    <source>
        <dbReference type="SAM" id="MobiDB-lite"/>
    </source>
</evidence>
<organism evidence="4 5">
    <name type="scientific">Gracilibacillus boraciitolerans JCM 21714</name>
    <dbReference type="NCBI Taxonomy" id="1298598"/>
    <lineage>
        <taxon>Bacteria</taxon>
        <taxon>Bacillati</taxon>
        <taxon>Bacillota</taxon>
        <taxon>Bacilli</taxon>
        <taxon>Bacillales</taxon>
        <taxon>Bacillaceae</taxon>
        <taxon>Gracilibacillus</taxon>
    </lineage>
</organism>
<accession>W4VLP1</accession>
<evidence type="ECO:0000313" key="4">
    <source>
        <dbReference type="EMBL" id="GAE94071.1"/>
    </source>
</evidence>
<keyword evidence="5" id="KW-1185">Reference proteome</keyword>
<comment type="caution">
    <text evidence="4">The sequence shown here is derived from an EMBL/GenBank/DDBJ whole genome shotgun (WGS) entry which is preliminary data.</text>
</comment>